<dbReference type="RefSeq" id="WP_190043600.1">
    <property type="nucleotide sequence ID" value="NZ_BNBE01000003.1"/>
</dbReference>
<organism evidence="1 2">
    <name type="scientific">Streptomyces filamentosus</name>
    <name type="common">Streptomyces roseosporus</name>
    <dbReference type="NCBI Taxonomy" id="67294"/>
    <lineage>
        <taxon>Bacteria</taxon>
        <taxon>Bacillati</taxon>
        <taxon>Actinomycetota</taxon>
        <taxon>Actinomycetes</taxon>
        <taxon>Kitasatosporales</taxon>
        <taxon>Streptomycetaceae</taxon>
        <taxon>Streptomyces</taxon>
    </lineage>
</organism>
<gene>
    <name evidence="1" type="ORF">GCM10017667_56140</name>
</gene>
<name>A0A919BU65_STRFL</name>
<dbReference type="AlphaFoldDB" id="A0A919BU65"/>
<reference evidence="1" key="1">
    <citation type="journal article" date="2014" name="Int. J. Syst. Evol. Microbiol.">
        <title>Complete genome sequence of Corynebacterium casei LMG S-19264T (=DSM 44701T), isolated from a smear-ripened cheese.</title>
        <authorList>
            <consortium name="US DOE Joint Genome Institute (JGI-PGF)"/>
            <person name="Walter F."/>
            <person name="Albersmeier A."/>
            <person name="Kalinowski J."/>
            <person name="Ruckert C."/>
        </authorList>
    </citation>
    <scope>NUCLEOTIDE SEQUENCE</scope>
    <source>
        <strain evidence="1">JCM 4122</strain>
    </source>
</reference>
<accession>A0A919BU65</accession>
<sequence length="165" mass="17899">MTDRLSLDDALTAGLRWLYETEQPADAWMHHHSQQIPIAGNRFLAFAPTSTVALPIVVIGVTKPAWKEGPHGDMVPGNPLTPAELPGLATELERRGYAVRSTWNGFPGPTGSVGLVRPAHPSQVAAVDRYRAGCQEHPARSVFCECDAWRAGFDRAVLPRPLVSA</sequence>
<dbReference type="Proteomes" id="UP000632849">
    <property type="component" value="Unassembled WGS sequence"/>
</dbReference>
<comment type="caution">
    <text evidence="1">The sequence shown here is derived from an EMBL/GenBank/DDBJ whole genome shotgun (WGS) entry which is preliminary data.</text>
</comment>
<reference evidence="1" key="2">
    <citation type="submission" date="2020-09" db="EMBL/GenBank/DDBJ databases">
        <authorList>
            <person name="Sun Q."/>
            <person name="Ohkuma M."/>
        </authorList>
    </citation>
    <scope>NUCLEOTIDE SEQUENCE</scope>
    <source>
        <strain evidence="1">JCM 4122</strain>
    </source>
</reference>
<dbReference type="EMBL" id="BNBE01000003">
    <property type="protein sequence ID" value="GHG15362.1"/>
    <property type="molecule type" value="Genomic_DNA"/>
</dbReference>
<evidence type="ECO:0000313" key="2">
    <source>
        <dbReference type="Proteomes" id="UP000632849"/>
    </source>
</evidence>
<keyword evidence="2" id="KW-1185">Reference proteome</keyword>
<protein>
    <submittedName>
        <fullName evidence="1">Uncharacterized protein</fullName>
    </submittedName>
</protein>
<evidence type="ECO:0000313" key="1">
    <source>
        <dbReference type="EMBL" id="GHG15362.1"/>
    </source>
</evidence>
<proteinExistence type="predicted"/>